<evidence type="ECO:0000313" key="8">
    <source>
        <dbReference type="EMBL" id="THV72430.1"/>
    </source>
</evidence>
<evidence type="ECO:0000256" key="3">
    <source>
        <dbReference type="ARBA" id="ARBA00022989"/>
    </source>
</evidence>
<dbReference type="Pfam" id="PF00892">
    <property type="entry name" value="EamA"/>
    <property type="match status" value="1"/>
</dbReference>
<evidence type="ECO:0000256" key="5">
    <source>
        <dbReference type="SAM" id="MobiDB-lite"/>
    </source>
</evidence>
<dbReference type="EMBL" id="QZAO01000049">
    <property type="protein sequence ID" value="THW77055.1"/>
    <property type="molecule type" value="Genomic_DNA"/>
</dbReference>
<evidence type="ECO:0000256" key="4">
    <source>
        <dbReference type="ARBA" id="ARBA00023136"/>
    </source>
</evidence>
<feature type="domain" description="EamA" evidence="7">
    <location>
        <begin position="48"/>
        <end position="184"/>
    </location>
</feature>
<evidence type="ECO:0000256" key="6">
    <source>
        <dbReference type="SAM" id="Phobius"/>
    </source>
</evidence>
<keyword evidence="3 6" id="KW-1133">Transmembrane helix</keyword>
<feature type="transmembrane region" description="Helical" evidence="6">
    <location>
        <begin position="82"/>
        <end position="100"/>
    </location>
</feature>
<keyword evidence="2 6" id="KW-0812">Transmembrane</keyword>
<comment type="caution">
    <text evidence="9">The sequence shown here is derived from an EMBL/GenBank/DDBJ whole genome shotgun (WGS) entry which is preliminary data.</text>
</comment>
<dbReference type="Proteomes" id="UP000308802">
    <property type="component" value="Unassembled WGS sequence"/>
</dbReference>
<dbReference type="EMBL" id="QZAF01000127">
    <property type="protein sequence ID" value="THV72430.1"/>
    <property type="molecule type" value="Genomic_DNA"/>
</dbReference>
<feature type="transmembrane region" description="Helical" evidence="6">
    <location>
        <begin position="146"/>
        <end position="164"/>
    </location>
</feature>
<feature type="region of interest" description="Disordered" evidence="5">
    <location>
        <begin position="377"/>
        <end position="397"/>
    </location>
</feature>
<dbReference type="GO" id="GO:0016020">
    <property type="term" value="C:membrane"/>
    <property type="evidence" value="ECO:0007669"/>
    <property type="project" value="UniProtKB-SubCell"/>
</dbReference>
<dbReference type="SUPFAM" id="SSF103481">
    <property type="entry name" value="Multidrug resistance efflux transporter EmrE"/>
    <property type="match status" value="2"/>
</dbReference>
<evidence type="ECO:0000313" key="9">
    <source>
        <dbReference type="EMBL" id="THW77055.1"/>
    </source>
</evidence>
<keyword evidence="4 6" id="KW-0472">Membrane</keyword>
<protein>
    <recommendedName>
        <fullName evidence="7">EamA domain-containing protein</fullName>
    </recommendedName>
</protein>
<sequence length="397" mass="42717">MNFSATVLYIQKKMSGNEEDNGASLSRLMSNDPETKPNVFKTVWRNNKGVFLILLAQATGSTMDAIVRFLQQGGHGMHPFQVIFARMSITALLSTVYMWYTKVPDFPLGAPAVRGWLILRALAGFFGLFCLYYSVHYLPLAEATVFRFLVPIITAWACSVFLGQTFSRTELAAGVIALLGVVIIAHPAAIFGRVDGDIELPHKPNKIDDVSSGQRLLAIFVSVIGVLGASAAYTLIRVIGSRAHALISVNYFALISTFGSAGALLVLPGMGFNMPHGAREWLLLSLLGVLGFVLQFLLTAGLQLDRTSKATSMLYTGILFALAFDWAIWGVFPGFWSCIGGAVVIASTLWSALQKSKSASVGASPKKEVIDEESALLGTQTEGSEEAARAGAIRNSV</sequence>
<feature type="transmembrane region" description="Helical" evidence="6">
    <location>
        <begin position="171"/>
        <end position="194"/>
    </location>
</feature>
<organism evidence="9 11">
    <name type="scientific">Aureobasidium pullulans</name>
    <name type="common">Black yeast</name>
    <name type="synonym">Pullularia pullulans</name>
    <dbReference type="NCBI Taxonomy" id="5580"/>
    <lineage>
        <taxon>Eukaryota</taxon>
        <taxon>Fungi</taxon>
        <taxon>Dikarya</taxon>
        <taxon>Ascomycota</taxon>
        <taxon>Pezizomycotina</taxon>
        <taxon>Dothideomycetes</taxon>
        <taxon>Dothideomycetidae</taxon>
        <taxon>Dothideales</taxon>
        <taxon>Saccotheciaceae</taxon>
        <taxon>Aureobasidium</taxon>
    </lineage>
</organism>
<dbReference type="PANTHER" id="PTHR22911:SF6">
    <property type="entry name" value="SOLUTE CARRIER FAMILY 35 MEMBER G1"/>
    <property type="match status" value="1"/>
</dbReference>
<dbReference type="AlphaFoldDB" id="A0A4S9ACE1"/>
<accession>A0A4S9ACE1</accession>
<feature type="transmembrane region" description="Helical" evidence="6">
    <location>
        <begin position="334"/>
        <end position="353"/>
    </location>
</feature>
<dbReference type="InterPro" id="IPR000620">
    <property type="entry name" value="EamA_dom"/>
</dbReference>
<reference evidence="10 11" key="1">
    <citation type="submission" date="2018-10" db="EMBL/GenBank/DDBJ databases">
        <title>Fifty Aureobasidium pullulans genomes reveal a recombining polyextremotolerant generalist.</title>
        <authorList>
            <person name="Gostincar C."/>
            <person name="Turk M."/>
            <person name="Zajc J."/>
            <person name="Gunde-Cimerman N."/>
        </authorList>
    </citation>
    <scope>NUCLEOTIDE SEQUENCE [LARGE SCALE GENOMIC DNA]</scope>
    <source>
        <strain evidence="9 11">EXF-10659</strain>
        <strain evidence="8 10">EXF-11900</strain>
    </source>
</reference>
<comment type="subcellular location">
    <subcellularLocation>
        <location evidence="1">Membrane</location>
        <topology evidence="1">Multi-pass membrane protein</topology>
    </subcellularLocation>
</comment>
<feature type="transmembrane region" description="Helical" evidence="6">
    <location>
        <begin position="112"/>
        <end position="134"/>
    </location>
</feature>
<feature type="transmembrane region" description="Helical" evidence="6">
    <location>
        <begin position="281"/>
        <end position="300"/>
    </location>
</feature>
<evidence type="ECO:0000259" key="7">
    <source>
        <dbReference type="Pfam" id="PF00892"/>
    </source>
</evidence>
<dbReference type="PANTHER" id="PTHR22911">
    <property type="entry name" value="ACYL-MALONYL CONDENSING ENZYME-RELATED"/>
    <property type="match status" value="1"/>
</dbReference>
<evidence type="ECO:0000256" key="1">
    <source>
        <dbReference type="ARBA" id="ARBA00004141"/>
    </source>
</evidence>
<feature type="transmembrane region" description="Helical" evidence="6">
    <location>
        <begin position="248"/>
        <end position="269"/>
    </location>
</feature>
<dbReference type="InterPro" id="IPR037185">
    <property type="entry name" value="EmrE-like"/>
</dbReference>
<name>A0A4S9ACE1_AURPU</name>
<gene>
    <name evidence="9" type="ORF">D6D19_02610</name>
    <name evidence="8" type="ORF">D6D28_03969</name>
</gene>
<proteinExistence type="predicted"/>
<evidence type="ECO:0000256" key="2">
    <source>
        <dbReference type="ARBA" id="ARBA00022692"/>
    </source>
</evidence>
<evidence type="ECO:0000313" key="10">
    <source>
        <dbReference type="Proteomes" id="UP000304951"/>
    </source>
</evidence>
<evidence type="ECO:0000313" key="11">
    <source>
        <dbReference type="Proteomes" id="UP000308802"/>
    </source>
</evidence>
<feature type="transmembrane region" description="Helical" evidence="6">
    <location>
        <begin position="214"/>
        <end position="236"/>
    </location>
</feature>
<dbReference type="Proteomes" id="UP000304951">
    <property type="component" value="Unassembled WGS sequence"/>
</dbReference>